<gene>
    <name evidence="2" type="ORF">MYCFIDRAFT_175412</name>
</gene>
<dbReference type="EMBL" id="KB446559">
    <property type="protein sequence ID" value="EME81824.1"/>
    <property type="molecule type" value="Genomic_DNA"/>
</dbReference>
<accession>M2ZS10</accession>
<dbReference type="KEGG" id="pfj:MYCFIDRAFT_175412"/>
<proteinExistence type="predicted"/>
<dbReference type="Proteomes" id="UP000016932">
    <property type="component" value="Unassembled WGS sequence"/>
</dbReference>
<feature type="compositionally biased region" description="Basic and acidic residues" evidence="1">
    <location>
        <begin position="180"/>
        <end position="189"/>
    </location>
</feature>
<dbReference type="OrthoDB" id="3526561at2759"/>
<organism evidence="2 3">
    <name type="scientific">Pseudocercospora fijiensis (strain CIRAD86)</name>
    <name type="common">Black leaf streak disease fungus</name>
    <name type="synonym">Mycosphaerella fijiensis</name>
    <dbReference type="NCBI Taxonomy" id="383855"/>
    <lineage>
        <taxon>Eukaryota</taxon>
        <taxon>Fungi</taxon>
        <taxon>Dikarya</taxon>
        <taxon>Ascomycota</taxon>
        <taxon>Pezizomycotina</taxon>
        <taxon>Dothideomycetes</taxon>
        <taxon>Dothideomycetidae</taxon>
        <taxon>Mycosphaerellales</taxon>
        <taxon>Mycosphaerellaceae</taxon>
        <taxon>Pseudocercospora</taxon>
    </lineage>
</organism>
<dbReference type="VEuPathDB" id="FungiDB:MYCFIDRAFT_175412"/>
<protein>
    <submittedName>
        <fullName evidence="2">Uncharacterized protein</fullName>
    </submittedName>
</protein>
<sequence length="752" mass="84326">MQLDLAARSIDLVSTIAKISSPGAVEKVSARTSWRLHWSLQRMVSFPNDNGSRMLDDTLTMKANNMYSLQVVVPLSIGRSLLADDTLCWLATTHAVLFRYHDLDASTEILCHLILAAALFHLTSASQLILQDCLLVTTQRCMTDALDWIYNHWQGELVVTSLAGGKNRLVFLVSKRCESGEDCTSRDHYGPSLATPKAEPPFSEGSSGFLREQQREGYRTALYDLPFKFSKMKNAQEIVRSIMATKVEPSMEESEVVLNCRDASLNQELMWWMARSPGILQANYGEPAFPPGPRPLFESRDDDDDALDVGMRIPTPSSDVSDTVADLSGLQLGPNWLNADSREALRRTANMPCSDYGYSELQKDYHELLDHCGCRQGRRPRAQTEPSNWRDRAIERDNDACYNMRNNGCVRALAVFPTILLVGHALIDAPSWQLKEIVSKADVQSDMLEMEAFTSIIASNGILHRTMTLVSTPPSLLRIVDSSDMYKGYMLAMRPRCNHPRGQLPARVSLRNSDEVLRQWSSDCLCSLERDAADLYLPGPSVLKLNIAVALSVRCMNPAVFCSAHDRRKSMVCDAYLKQRLVSYTYLAEKYISSCREISDSCVAHTHMDILSPDPQLRMASASGIIASRLGALNHPMSPNTMREISSMRLECSGCHQATHALDAFILLECAGSKASERVEAECKGRDELKKKWRIRSRRRMTVHRMPAYIRLLGLCTQGWLGQWEAVKTRAGCERGVFLSSPRKGFQPEKRK</sequence>
<dbReference type="HOGENOM" id="CLU_370111_0_0_1"/>
<reference evidence="2 3" key="1">
    <citation type="journal article" date="2012" name="PLoS Pathog.">
        <title>Diverse lifestyles and strategies of plant pathogenesis encoded in the genomes of eighteen Dothideomycetes fungi.</title>
        <authorList>
            <person name="Ohm R.A."/>
            <person name="Feau N."/>
            <person name="Henrissat B."/>
            <person name="Schoch C.L."/>
            <person name="Horwitz B.A."/>
            <person name="Barry K.W."/>
            <person name="Condon B.J."/>
            <person name="Copeland A.C."/>
            <person name="Dhillon B."/>
            <person name="Glaser F."/>
            <person name="Hesse C.N."/>
            <person name="Kosti I."/>
            <person name="LaButti K."/>
            <person name="Lindquist E.A."/>
            <person name="Lucas S."/>
            <person name="Salamov A.A."/>
            <person name="Bradshaw R.E."/>
            <person name="Ciuffetti L."/>
            <person name="Hamelin R.C."/>
            <person name="Kema G.H.J."/>
            <person name="Lawrence C."/>
            <person name="Scott J.A."/>
            <person name="Spatafora J.W."/>
            <person name="Turgeon B.G."/>
            <person name="de Wit P.J.G.M."/>
            <person name="Zhong S."/>
            <person name="Goodwin S.B."/>
            <person name="Grigoriev I.V."/>
        </authorList>
    </citation>
    <scope>NUCLEOTIDE SEQUENCE [LARGE SCALE GENOMIC DNA]</scope>
    <source>
        <strain evidence="2 3">CIRAD86</strain>
    </source>
</reference>
<evidence type="ECO:0000313" key="2">
    <source>
        <dbReference type="EMBL" id="EME81824.1"/>
    </source>
</evidence>
<feature type="region of interest" description="Disordered" evidence="1">
    <location>
        <begin position="180"/>
        <end position="208"/>
    </location>
</feature>
<dbReference type="RefSeq" id="XP_007927371.1">
    <property type="nucleotide sequence ID" value="XM_007929180.1"/>
</dbReference>
<dbReference type="GeneID" id="19333377"/>
<name>M2ZS10_PSEFD</name>
<keyword evidence="3" id="KW-1185">Reference proteome</keyword>
<evidence type="ECO:0000256" key="1">
    <source>
        <dbReference type="SAM" id="MobiDB-lite"/>
    </source>
</evidence>
<evidence type="ECO:0000313" key="3">
    <source>
        <dbReference type="Proteomes" id="UP000016932"/>
    </source>
</evidence>
<dbReference type="AlphaFoldDB" id="M2ZS10"/>